<organism evidence="1 2">
    <name type="scientific">Kordia periserrulae</name>
    <dbReference type="NCBI Taxonomy" id="701523"/>
    <lineage>
        <taxon>Bacteria</taxon>
        <taxon>Pseudomonadati</taxon>
        <taxon>Bacteroidota</taxon>
        <taxon>Flavobacteriia</taxon>
        <taxon>Flavobacteriales</taxon>
        <taxon>Flavobacteriaceae</taxon>
        <taxon>Kordia</taxon>
    </lineage>
</organism>
<dbReference type="Proteomes" id="UP000244090">
    <property type="component" value="Unassembled WGS sequence"/>
</dbReference>
<accession>A0A2T6BS01</accession>
<sequence length="59" mass="6348">MKREPMNVLRLKKCSISKLNAIVAGGPPPPPGSNSCVEEQTCLTCEGNTCEHTCDRTCV</sequence>
<proteinExistence type="predicted"/>
<dbReference type="EMBL" id="QBKT01000012">
    <property type="protein sequence ID" value="PTX58747.1"/>
    <property type="molecule type" value="Genomic_DNA"/>
</dbReference>
<comment type="caution">
    <text evidence="1">The sequence shown here is derived from an EMBL/GenBank/DDBJ whole genome shotgun (WGS) entry which is preliminary data.</text>
</comment>
<evidence type="ECO:0000313" key="2">
    <source>
        <dbReference type="Proteomes" id="UP000244090"/>
    </source>
</evidence>
<name>A0A2T6BS01_9FLAO</name>
<keyword evidence="2" id="KW-1185">Reference proteome</keyword>
<dbReference type="AlphaFoldDB" id="A0A2T6BS01"/>
<evidence type="ECO:0000313" key="1">
    <source>
        <dbReference type="EMBL" id="PTX58747.1"/>
    </source>
</evidence>
<gene>
    <name evidence="1" type="ORF">C8N46_11255</name>
</gene>
<reference evidence="1 2" key="1">
    <citation type="submission" date="2018-04" db="EMBL/GenBank/DDBJ databases">
        <title>Genomic Encyclopedia of Archaeal and Bacterial Type Strains, Phase II (KMG-II): from individual species to whole genera.</title>
        <authorList>
            <person name="Goeker M."/>
        </authorList>
    </citation>
    <scope>NUCLEOTIDE SEQUENCE [LARGE SCALE GENOMIC DNA]</scope>
    <source>
        <strain evidence="1 2">DSM 25731</strain>
    </source>
</reference>
<protein>
    <submittedName>
        <fullName evidence="1">Uncharacterized protein</fullName>
    </submittedName>
</protein>